<keyword evidence="3" id="KW-1185">Reference proteome</keyword>
<feature type="compositionally biased region" description="Low complexity" evidence="1">
    <location>
        <begin position="205"/>
        <end position="215"/>
    </location>
</feature>
<dbReference type="PANTHER" id="PTHR47890">
    <property type="entry name" value="LD24308P"/>
    <property type="match status" value="1"/>
</dbReference>
<accession>A0A6H5IQA3</accession>
<reference evidence="2 3" key="1">
    <citation type="submission" date="2020-02" db="EMBL/GenBank/DDBJ databases">
        <authorList>
            <person name="Ferguson B K."/>
        </authorList>
    </citation>
    <scope>NUCLEOTIDE SEQUENCE [LARGE SCALE GENOMIC DNA]</scope>
</reference>
<gene>
    <name evidence="2" type="ORF">TBRA_LOCUS9578</name>
</gene>
<name>A0A6H5IQA3_9HYME</name>
<sequence>MLSGVLHIAIQQGKLHENGTIERSEVKWKRVNDYIAEGRNVKQGEDYLQLNWDRRTFALNEPIDVPDSHAVTGVRFQLDQGMLRLAVRLTEFEFETGNLLQRTSFWIKGFQSKKEMDTYRQNKQAIYSRTHVKWRLKAQQSVRHAGGHRNMLSLVAALCMFTVRASCSTKRRTELALPYRALLTVHVTTLQPEQRKLTSNKATCSSSSNSSGSSSADTGRELIRAVKSPACSSHCQIRS</sequence>
<organism evidence="2 3">
    <name type="scientific">Trichogramma brassicae</name>
    <dbReference type="NCBI Taxonomy" id="86971"/>
    <lineage>
        <taxon>Eukaryota</taxon>
        <taxon>Metazoa</taxon>
        <taxon>Ecdysozoa</taxon>
        <taxon>Arthropoda</taxon>
        <taxon>Hexapoda</taxon>
        <taxon>Insecta</taxon>
        <taxon>Pterygota</taxon>
        <taxon>Neoptera</taxon>
        <taxon>Endopterygota</taxon>
        <taxon>Hymenoptera</taxon>
        <taxon>Apocrita</taxon>
        <taxon>Proctotrupomorpha</taxon>
        <taxon>Chalcidoidea</taxon>
        <taxon>Trichogrammatidae</taxon>
        <taxon>Trichogramma</taxon>
    </lineage>
</organism>
<feature type="compositionally biased region" description="Polar residues" evidence="1">
    <location>
        <begin position="194"/>
        <end position="204"/>
    </location>
</feature>
<evidence type="ECO:0000313" key="2">
    <source>
        <dbReference type="EMBL" id="CAB0037766.1"/>
    </source>
</evidence>
<evidence type="ECO:0000256" key="1">
    <source>
        <dbReference type="SAM" id="MobiDB-lite"/>
    </source>
</evidence>
<proteinExistence type="predicted"/>
<dbReference type="Proteomes" id="UP000479190">
    <property type="component" value="Unassembled WGS sequence"/>
</dbReference>
<dbReference type="OrthoDB" id="7666905at2759"/>
<dbReference type="PANTHER" id="PTHR47890:SF1">
    <property type="entry name" value="LD24308P"/>
    <property type="match status" value="1"/>
</dbReference>
<feature type="region of interest" description="Disordered" evidence="1">
    <location>
        <begin position="194"/>
        <end position="218"/>
    </location>
</feature>
<protein>
    <submittedName>
        <fullName evidence="2">Uncharacterized protein</fullName>
    </submittedName>
</protein>
<dbReference type="AlphaFoldDB" id="A0A6H5IQA3"/>
<evidence type="ECO:0000313" key="3">
    <source>
        <dbReference type="Proteomes" id="UP000479190"/>
    </source>
</evidence>
<dbReference type="EMBL" id="CADCXV010000867">
    <property type="protein sequence ID" value="CAB0037766.1"/>
    <property type="molecule type" value="Genomic_DNA"/>
</dbReference>